<dbReference type="EMBL" id="CAJNOC010007328">
    <property type="protein sequence ID" value="CAF1096725.1"/>
    <property type="molecule type" value="Genomic_DNA"/>
</dbReference>
<feature type="binding site" evidence="8">
    <location>
        <position position="12"/>
    </location>
    <ligand>
        <name>Mg(2+)</name>
        <dbReference type="ChEBI" id="CHEBI:18420"/>
    </ligand>
</feature>
<dbReference type="AlphaFoldDB" id="A0A814NS98"/>
<dbReference type="SUPFAM" id="SSF56784">
    <property type="entry name" value="HAD-like"/>
    <property type="match status" value="1"/>
</dbReference>
<dbReference type="NCBIfam" id="TIGR01488">
    <property type="entry name" value="HAD-SF-IB"/>
    <property type="match status" value="1"/>
</dbReference>
<proteinExistence type="inferred from homology"/>
<feature type="binding site" evidence="8">
    <location>
        <position position="213"/>
    </location>
    <ligand>
        <name>Mg(2+)</name>
        <dbReference type="ChEBI" id="CHEBI:18420"/>
    </ligand>
</feature>
<keyword evidence="4" id="KW-0378">Hydrolase</keyword>
<evidence type="ECO:0000256" key="8">
    <source>
        <dbReference type="PIRSR" id="PIRSR031051-3"/>
    </source>
</evidence>
<dbReference type="GO" id="GO:0046872">
    <property type="term" value="F:metal ion binding"/>
    <property type="evidence" value="ECO:0007669"/>
    <property type="project" value="UniProtKB-KW"/>
</dbReference>
<evidence type="ECO:0000313" key="10">
    <source>
        <dbReference type="Proteomes" id="UP000663879"/>
    </source>
</evidence>
<feature type="binding site" evidence="7">
    <location>
        <position position="21"/>
    </location>
    <ligand>
        <name>substrate</name>
    </ligand>
</feature>
<dbReference type="InterPro" id="IPR016965">
    <property type="entry name" value="Pase_PHOSPHO-typ"/>
</dbReference>
<evidence type="ECO:0000256" key="2">
    <source>
        <dbReference type="ARBA" id="ARBA00008541"/>
    </source>
</evidence>
<dbReference type="GO" id="GO:0016791">
    <property type="term" value="F:phosphatase activity"/>
    <property type="evidence" value="ECO:0007669"/>
    <property type="project" value="InterPro"/>
</dbReference>
<evidence type="ECO:0000256" key="4">
    <source>
        <dbReference type="ARBA" id="ARBA00022801"/>
    </source>
</evidence>
<keyword evidence="3 8" id="KW-0479">Metal-binding</keyword>
<protein>
    <submittedName>
        <fullName evidence="9">Uncharacterized protein</fullName>
    </submittedName>
</protein>
<dbReference type="PIRSF" id="PIRSF031051">
    <property type="entry name" value="PyrdxlP_Pase_PHOSPHO2"/>
    <property type="match status" value="1"/>
</dbReference>
<evidence type="ECO:0000256" key="1">
    <source>
        <dbReference type="ARBA" id="ARBA00001946"/>
    </source>
</evidence>
<dbReference type="OrthoDB" id="10267182at2759"/>
<accession>A0A814NS98</accession>
<keyword evidence="5 8" id="KW-0460">Magnesium</keyword>
<name>A0A814NS98_9BILA</name>
<evidence type="ECO:0000256" key="6">
    <source>
        <dbReference type="PIRSR" id="PIRSR031051-1"/>
    </source>
</evidence>
<dbReference type="Gene3D" id="3.40.50.1000">
    <property type="entry name" value="HAD superfamily/HAD-like"/>
    <property type="match status" value="2"/>
</dbReference>
<dbReference type="PANTHER" id="PTHR20889:SF12">
    <property type="entry name" value="LP01149P"/>
    <property type="match status" value="1"/>
</dbReference>
<dbReference type="InterPro" id="IPR023214">
    <property type="entry name" value="HAD_sf"/>
</dbReference>
<sequence length="271" mass="31932">MSNNKIAIFDFDATIINDNSDTYINELLLEKHHAHREHQGREHDQLSEVDLRRHILPYSIEELYAVYNWPTRMNAAFDHMSYELNCQKDEILDKIKQIKIKESMKNLLRTLVARGYSLHIVSDANKLFIEIILKENEILDLFEGRIKSNEAFVDKKGILKIRPYYLDNKSDKLPYNCTYCCEDCGQPSLCKRDVVKKLLECLPSDRHVIYAGDGRNDFCPGLELEQNDYYFVRKGYNLDRYLENRENLAQIRANVKYWNDANDILSQLNLN</sequence>
<feature type="active site" description="Nucleophile" evidence="6">
    <location>
        <position position="10"/>
    </location>
</feature>
<feature type="binding site" evidence="7">
    <location>
        <position position="123"/>
    </location>
    <ligand>
        <name>substrate</name>
    </ligand>
</feature>
<dbReference type="NCBIfam" id="TIGR01489">
    <property type="entry name" value="DKMTPPase-SF"/>
    <property type="match status" value="1"/>
</dbReference>
<evidence type="ECO:0000256" key="7">
    <source>
        <dbReference type="PIRSR" id="PIRSR031051-2"/>
    </source>
</evidence>
<evidence type="ECO:0000313" key="9">
    <source>
        <dbReference type="EMBL" id="CAF1096725.1"/>
    </source>
</evidence>
<dbReference type="InterPro" id="IPR036412">
    <property type="entry name" value="HAD-like_sf"/>
</dbReference>
<comment type="cofactor">
    <cofactor evidence="1 8">
        <name>Mg(2+)</name>
        <dbReference type="ChEBI" id="CHEBI:18420"/>
    </cofactor>
</comment>
<keyword evidence="10" id="KW-1185">Reference proteome</keyword>
<feature type="active site" description="Proton donor" evidence="6">
    <location>
        <position position="12"/>
    </location>
</feature>
<reference evidence="9" key="1">
    <citation type="submission" date="2021-02" db="EMBL/GenBank/DDBJ databases">
        <authorList>
            <person name="Nowell W R."/>
        </authorList>
    </citation>
    <scope>NUCLEOTIDE SEQUENCE</scope>
    <source>
        <strain evidence="9">Ploen Becks lab</strain>
    </source>
</reference>
<evidence type="ECO:0000256" key="5">
    <source>
        <dbReference type="ARBA" id="ARBA00022842"/>
    </source>
</evidence>
<evidence type="ECO:0000256" key="3">
    <source>
        <dbReference type="ARBA" id="ARBA00022723"/>
    </source>
</evidence>
<dbReference type="Pfam" id="PF06888">
    <property type="entry name" value="Put_Phosphatase"/>
    <property type="match status" value="1"/>
</dbReference>
<comment type="caution">
    <text evidence="9">The sequence shown here is derived from an EMBL/GenBank/DDBJ whole genome shotgun (WGS) entry which is preliminary data.</text>
</comment>
<organism evidence="9 10">
    <name type="scientific">Brachionus calyciflorus</name>
    <dbReference type="NCBI Taxonomy" id="104777"/>
    <lineage>
        <taxon>Eukaryota</taxon>
        <taxon>Metazoa</taxon>
        <taxon>Spiralia</taxon>
        <taxon>Gnathifera</taxon>
        <taxon>Rotifera</taxon>
        <taxon>Eurotatoria</taxon>
        <taxon>Monogononta</taxon>
        <taxon>Pseudotrocha</taxon>
        <taxon>Ploima</taxon>
        <taxon>Brachionidae</taxon>
        <taxon>Brachionus</taxon>
    </lineage>
</organism>
<comment type="similarity">
    <text evidence="2">Belongs to the HAD-like hydrolase superfamily. PHOSPHO family.</text>
</comment>
<feature type="binding site" evidence="8">
    <location>
        <position position="10"/>
    </location>
    <ligand>
        <name>Mg(2+)</name>
        <dbReference type="ChEBI" id="CHEBI:18420"/>
    </ligand>
</feature>
<dbReference type="PANTHER" id="PTHR20889">
    <property type="entry name" value="PHOSPHATASE, ORPHAN 1, 2"/>
    <property type="match status" value="1"/>
</dbReference>
<dbReference type="Proteomes" id="UP000663879">
    <property type="component" value="Unassembled WGS sequence"/>
</dbReference>
<gene>
    <name evidence="9" type="ORF">OXX778_LOCUS20945</name>
</gene>
<dbReference type="InterPro" id="IPR006384">
    <property type="entry name" value="HAD_hydro_PyrdxlP_Pase-like"/>
</dbReference>